<dbReference type="GO" id="GO:0005634">
    <property type="term" value="C:nucleus"/>
    <property type="evidence" value="ECO:0007669"/>
    <property type="project" value="TreeGrafter"/>
</dbReference>
<dbReference type="Pfam" id="PF03630">
    <property type="entry name" value="Fumble"/>
    <property type="match status" value="1"/>
</dbReference>
<evidence type="ECO:0000313" key="2">
    <source>
        <dbReference type="Proteomes" id="UP000023152"/>
    </source>
</evidence>
<dbReference type="SUPFAM" id="SSF53067">
    <property type="entry name" value="Actin-like ATPase domain"/>
    <property type="match status" value="1"/>
</dbReference>
<dbReference type="OrthoDB" id="275583at2759"/>
<dbReference type="InterPro" id="IPR043129">
    <property type="entry name" value="ATPase_NBD"/>
</dbReference>
<organism evidence="1 2">
    <name type="scientific">Reticulomyxa filosa</name>
    <dbReference type="NCBI Taxonomy" id="46433"/>
    <lineage>
        <taxon>Eukaryota</taxon>
        <taxon>Sar</taxon>
        <taxon>Rhizaria</taxon>
        <taxon>Retaria</taxon>
        <taxon>Foraminifera</taxon>
        <taxon>Monothalamids</taxon>
        <taxon>Reticulomyxidae</taxon>
        <taxon>Reticulomyxa</taxon>
    </lineage>
</organism>
<proteinExistence type="predicted"/>
<dbReference type="AlphaFoldDB" id="X6N6V8"/>
<protein>
    <recommendedName>
        <fullName evidence="3">Pantothenate kinase</fullName>
    </recommendedName>
</protein>
<dbReference type="GO" id="GO:0015937">
    <property type="term" value="P:coenzyme A biosynthetic process"/>
    <property type="evidence" value="ECO:0007669"/>
    <property type="project" value="InterPro"/>
</dbReference>
<gene>
    <name evidence="1" type="ORF">RFI_16164</name>
</gene>
<dbReference type="GO" id="GO:0005829">
    <property type="term" value="C:cytosol"/>
    <property type="evidence" value="ECO:0007669"/>
    <property type="project" value="TreeGrafter"/>
</dbReference>
<evidence type="ECO:0000313" key="1">
    <source>
        <dbReference type="EMBL" id="ETO21037.1"/>
    </source>
</evidence>
<name>X6N6V8_RETFI</name>
<comment type="caution">
    <text evidence="1">The sequence shown here is derived from an EMBL/GenBank/DDBJ whole genome shotgun (WGS) entry which is preliminary data.</text>
</comment>
<dbReference type="InterPro" id="IPR004567">
    <property type="entry name" value="Type_II_PanK"/>
</dbReference>
<dbReference type="Proteomes" id="UP000023152">
    <property type="component" value="Unassembled WGS sequence"/>
</dbReference>
<reference evidence="1 2" key="1">
    <citation type="journal article" date="2013" name="Curr. Biol.">
        <title>The Genome of the Foraminiferan Reticulomyxa filosa.</title>
        <authorList>
            <person name="Glockner G."/>
            <person name="Hulsmann N."/>
            <person name="Schleicher M."/>
            <person name="Noegel A.A."/>
            <person name="Eichinger L."/>
            <person name="Gallinger C."/>
            <person name="Pawlowski J."/>
            <person name="Sierra R."/>
            <person name="Euteneuer U."/>
            <person name="Pillet L."/>
            <person name="Moustafa A."/>
            <person name="Platzer M."/>
            <person name="Groth M."/>
            <person name="Szafranski K."/>
            <person name="Schliwa M."/>
        </authorList>
    </citation>
    <scope>NUCLEOTIDE SEQUENCE [LARGE SCALE GENOMIC DNA]</scope>
</reference>
<dbReference type="EMBL" id="ASPP01012003">
    <property type="protein sequence ID" value="ETO21037.1"/>
    <property type="molecule type" value="Genomic_DNA"/>
</dbReference>
<dbReference type="Gene3D" id="3.30.420.510">
    <property type="match status" value="1"/>
</dbReference>
<dbReference type="PANTHER" id="PTHR12280">
    <property type="entry name" value="PANTOTHENATE KINASE"/>
    <property type="match status" value="1"/>
</dbReference>
<accession>X6N6V8</accession>
<dbReference type="GO" id="GO:0005524">
    <property type="term" value="F:ATP binding"/>
    <property type="evidence" value="ECO:0007669"/>
    <property type="project" value="InterPro"/>
</dbReference>
<keyword evidence="2" id="KW-1185">Reference proteome</keyword>
<dbReference type="PANTHER" id="PTHR12280:SF30">
    <property type="entry name" value="FUMBLE"/>
    <property type="match status" value="1"/>
</dbReference>
<dbReference type="GO" id="GO:0004594">
    <property type="term" value="F:pantothenate kinase activity"/>
    <property type="evidence" value="ECO:0007669"/>
    <property type="project" value="TreeGrafter"/>
</dbReference>
<evidence type="ECO:0008006" key="3">
    <source>
        <dbReference type="Google" id="ProtNLM"/>
    </source>
</evidence>
<sequence length="225" mass="25606">MYVCELSINMYIQSKNWGEKKATLKVNENCIKMGPNPNTNGKDENENNIKKSIIENKDGTQEPTSPSQHGLGKYHINAIRLEHRCCFGFDIGGSLTKICFFEPHTSTSSNKSPVWAESDKNKATFLKSKVKYGLTGVRDPSLSFEWRNGTFHFVNFDTLRMKEAVTLFQSENLIQKDEPFYATGGGAYKYASMLKEHLGVVVKKGDELQLKLLDIESMTFYYIFK</sequence>